<name>A0A6G1CER4_9ORYZ</name>
<dbReference type="AlphaFoldDB" id="A0A6G1CER4"/>
<reference evidence="1 2" key="1">
    <citation type="submission" date="2019-11" db="EMBL/GenBank/DDBJ databases">
        <title>Whole genome sequence of Oryza granulata.</title>
        <authorList>
            <person name="Li W."/>
        </authorList>
    </citation>
    <scope>NUCLEOTIDE SEQUENCE [LARGE SCALE GENOMIC DNA]</scope>
    <source>
        <strain evidence="2">cv. Menghai</strain>
        <tissue evidence="1">Leaf</tissue>
    </source>
</reference>
<dbReference type="Proteomes" id="UP000479710">
    <property type="component" value="Unassembled WGS sequence"/>
</dbReference>
<gene>
    <name evidence="1" type="ORF">E2562_013350</name>
</gene>
<evidence type="ECO:0000313" key="1">
    <source>
        <dbReference type="EMBL" id="KAF0899115.1"/>
    </source>
</evidence>
<evidence type="ECO:0000313" key="2">
    <source>
        <dbReference type="Proteomes" id="UP000479710"/>
    </source>
</evidence>
<accession>A0A6G1CER4</accession>
<sequence>MEWTPTSTEIANGVDHCLAVKAAGGSVWGDVECCVWIKFMTPVGVFSLIPMVVAMRLEVKVEQAEADVQICKAAGVLPDLKLQQQPPVALAGHGPECLRQ</sequence>
<proteinExistence type="predicted"/>
<dbReference type="EMBL" id="SPHZ02000009">
    <property type="protein sequence ID" value="KAF0899115.1"/>
    <property type="molecule type" value="Genomic_DNA"/>
</dbReference>
<protein>
    <submittedName>
        <fullName evidence="1">Uncharacterized protein</fullName>
    </submittedName>
</protein>
<keyword evidence="2" id="KW-1185">Reference proteome</keyword>
<dbReference type="OrthoDB" id="717169at2759"/>
<comment type="caution">
    <text evidence="1">The sequence shown here is derived from an EMBL/GenBank/DDBJ whole genome shotgun (WGS) entry which is preliminary data.</text>
</comment>
<organism evidence="1 2">
    <name type="scientific">Oryza meyeriana var. granulata</name>
    <dbReference type="NCBI Taxonomy" id="110450"/>
    <lineage>
        <taxon>Eukaryota</taxon>
        <taxon>Viridiplantae</taxon>
        <taxon>Streptophyta</taxon>
        <taxon>Embryophyta</taxon>
        <taxon>Tracheophyta</taxon>
        <taxon>Spermatophyta</taxon>
        <taxon>Magnoliopsida</taxon>
        <taxon>Liliopsida</taxon>
        <taxon>Poales</taxon>
        <taxon>Poaceae</taxon>
        <taxon>BOP clade</taxon>
        <taxon>Oryzoideae</taxon>
        <taxon>Oryzeae</taxon>
        <taxon>Oryzinae</taxon>
        <taxon>Oryza</taxon>
        <taxon>Oryza meyeriana</taxon>
    </lineage>
</organism>